<dbReference type="InterPro" id="IPR013325">
    <property type="entry name" value="RNA_pol_sigma_r2"/>
</dbReference>
<keyword evidence="3" id="KW-0731">Sigma factor</keyword>
<comment type="caution">
    <text evidence="8">The sequence shown here is derived from an EMBL/GenBank/DDBJ whole genome shotgun (WGS) entry which is preliminary data.</text>
</comment>
<dbReference type="Gene3D" id="1.10.10.10">
    <property type="entry name" value="Winged helix-like DNA-binding domain superfamily/Winged helix DNA-binding domain"/>
    <property type="match status" value="1"/>
</dbReference>
<dbReference type="PANTHER" id="PTHR43133">
    <property type="entry name" value="RNA POLYMERASE ECF-TYPE SIGMA FACTO"/>
    <property type="match status" value="1"/>
</dbReference>
<keyword evidence="4" id="KW-0238">DNA-binding</keyword>
<dbReference type="InterPro" id="IPR039425">
    <property type="entry name" value="RNA_pol_sigma-70-like"/>
</dbReference>
<keyword evidence="6" id="KW-1133">Transmembrane helix</keyword>
<dbReference type="InterPro" id="IPR013249">
    <property type="entry name" value="RNA_pol_sigma70_r4_t2"/>
</dbReference>
<evidence type="ECO:0000313" key="9">
    <source>
        <dbReference type="Proteomes" id="UP001501237"/>
    </source>
</evidence>
<keyword evidence="6" id="KW-0472">Membrane</keyword>
<evidence type="ECO:0000256" key="4">
    <source>
        <dbReference type="ARBA" id="ARBA00023125"/>
    </source>
</evidence>
<keyword evidence="5" id="KW-0804">Transcription</keyword>
<evidence type="ECO:0000256" key="3">
    <source>
        <dbReference type="ARBA" id="ARBA00023082"/>
    </source>
</evidence>
<protein>
    <recommendedName>
        <fullName evidence="7">RNA polymerase sigma factor 70 region 4 type 2 domain-containing protein</fullName>
    </recommendedName>
</protein>
<evidence type="ECO:0000259" key="7">
    <source>
        <dbReference type="Pfam" id="PF08281"/>
    </source>
</evidence>
<dbReference type="Gene3D" id="1.10.1740.10">
    <property type="match status" value="1"/>
</dbReference>
<gene>
    <name evidence="8" type="ORF">GCM10010468_39520</name>
</gene>
<proteinExistence type="inferred from homology"/>
<keyword evidence="2" id="KW-0805">Transcription regulation</keyword>
<dbReference type="SUPFAM" id="SSF88946">
    <property type="entry name" value="Sigma2 domain of RNA polymerase sigma factors"/>
    <property type="match status" value="1"/>
</dbReference>
<dbReference type="SUPFAM" id="SSF88659">
    <property type="entry name" value="Sigma3 and sigma4 domains of RNA polymerase sigma factors"/>
    <property type="match status" value="1"/>
</dbReference>
<dbReference type="Pfam" id="PF08281">
    <property type="entry name" value="Sigma70_r4_2"/>
    <property type="match status" value="1"/>
</dbReference>
<dbReference type="Proteomes" id="UP001501237">
    <property type="component" value="Unassembled WGS sequence"/>
</dbReference>
<evidence type="ECO:0000313" key="8">
    <source>
        <dbReference type="EMBL" id="GAA3217050.1"/>
    </source>
</evidence>
<evidence type="ECO:0000256" key="5">
    <source>
        <dbReference type="ARBA" id="ARBA00023163"/>
    </source>
</evidence>
<sequence length="350" mass="38242">MNDLRQDFGELYAEHYPRLYAQAVERAGDLDAEAAVNETFELAWRRLPGAPSVPLPWLLELLAEVLGAMERAERRRSGAVAEAGRLGSDVARDPALEVVERHALLQSVKRLTATDREILLLRAWHGLSAEAAAERLGITKPAYFVRLHRARRRLLALVAAASAAALVAASLILIGSRAAVDPLPVVSPTVQEAPTTARLSAAQIREKKNSARKKTIAIDDPRFHLTWENARTRTRWRDHPMFSRAGDTNLLNGTGTLHKGDDKDSSLTVVVGDISGLDDLNGAANWPLVKGDLGGGIVLPSGEAAYMPRQKGTTYAIFVWFVQPGLAIEIESRRLSLHDMAEAALAIRLR</sequence>
<name>A0ABP6QBQ5_9ACTN</name>
<dbReference type="RefSeq" id="WP_344830239.1">
    <property type="nucleotide sequence ID" value="NZ_BAAAUV010000009.1"/>
</dbReference>
<comment type="similarity">
    <text evidence="1">Belongs to the sigma-70 factor family. ECF subfamily.</text>
</comment>
<feature type="transmembrane region" description="Helical" evidence="6">
    <location>
        <begin position="154"/>
        <end position="174"/>
    </location>
</feature>
<dbReference type="EMBL" id="BAAAUV010000009">
    <property type="protein sequence ID" value="GAA3217050.1"/>
    <property type="molecule type" value="Genomic_DNA"/>
</dbReference>
<feature type="domain" description="RNA polymerase sigma factor 70 region 4 type 2" evidence="7">
    <location>
        <begin position="102"/>
        <end position="154"/>
    </location>
</feature>
<evidence type="ECO:0000256" key="2">
    <source>
        <dbReference type="ARBA" id="ARBA00023015"/>
    </source>
</evidence>
<keyword evidence="9" id="KW-1185">Reference proteome</keyword>
<dbReference type="InterPro" id="IPR013324">
    <property type="entry name" value="RNA_pol_sigma_r3/r4-like"/>
</dbReference>
<dbReference type="PANTHER" id="PTHR43133:SF8">
    <property type="entry name" value="RNA POLYMERASE SIGMA FACTOR HI_1459-RELATED"/>
    <property type="match status" value="1"/>
</dbReference>
<dbReference type="InterPro" id="IPR036388">
    <property type="entry name" value="WH-like_DNA-bd_sf"/>
</dbReference>
<evidence type="ECO:0000256" key="6">
    <source>
        <dbReference type="SAM" id="Phobius"/>
    </source>
</evidence>
<organism evidence="8 9">
    <name type="scientific">Actinocorallia longicatena</name>
    <dbReference type="NCBI Taxonomy" id="111803"/>
    <lineage>
        <taxon>Bacteria</taxon>
        <taxon>Bacillati</taxon>
        <taxon>Actinomycetota</taxon>
        <taxon>Actinomycetes</taxon>
        <taxon>Streptosporangiales</taxon>
        <taxon>Thermomonosporaceae</taxon>
        <taxon>Actinocorallia</taxon>
    </lineage>
</organism>
<keyword evidence="6" id="KW-0812">Transmembrane</keyword>
<reference evidence="9" key="1">
    <citation type="journal article" date="2019" name="Int. J. Syst. Evol. Microbiol.">
        <title>The Global Catalogue of Microorganisms (GCM) 10K type strain sequencing project: providing services to taxonomists for standard genome sequencing and annotation.</title>
        <authorList>
            <consortium name="The Broad Institute Genomics Platform"/>
            <consortium name="The Broad Institute Genome Sequencing Center for Infectious Disease"/>
            <person name="Wu L."/>
            <person name="Ma J."/>
        </authorList>
    </citation>
    <scope>NUCLEOTIDE SEQUENCE [LARGE SCALE GENOMIC DNA]</scope>
    <source>
        <strain evidence="9">JCM 9377</strain>
    </source>
</reference>
<accession>A0ABP6QBQ5</accession>
<evidence type="ECO:0000256" key="1">
    <source>
        <dbReference type="ARBA" id="ARBA00010641"/>
    </source>
</evidence>